<comment type="similarity">
    <text evidence="2 11">Belongs to the class-II aminoacyl-tRNA synthetase family.</text>
</comment>
<evidence type="ECO:0000259" key="13">
    <source>
        <dbReference type="PROSITE" id="PS50862"/>
    </source>
</evidence>
<dbReference type="SUPFAM" id="SSF55681">
    <property type="entry name" value="Class II aaRS and biotin synthetases"/>
    <property type="match status" value="1"/>
</dbReference>
<feature type="binding site" evidence="12">
    <location>
        <begin position="83"/>
        <end position="85"/>
    </location>
    <ligand>
        <name>L-histidine</name>
        <dbReference type="ChEBI" id="CHEBI:57595"/>
    </ligand>
</feature>
<comment type="subunit">
    <text evidence="3 11">Homodimer.</text>
</comment>
<dbReference type="InterPro" id="IPR045864">
    <property type="entry name" value="aa-tRNA-synth_II/BPL/LPL"/>
</dbReference>
<evidence type="ECO:0000256" key="5">
    <source>
        <dbReference type="ARBA" id="ARBA00022598"/>
    </source>
</evidence>
<evidence type="ECO:0000313" key="14">
    <source>
        <dbReference type="EMBL" id="QBR84379.1"/>
    </source>
</evidence>
<dbReference type="InterPro" id="IPR004516">
    <property type="entry name" value="HisRS/HisZ"/>
</dbReference>
<dbReference type="InterPro" id="IPR006195">
    <property type="entry name" value="aa-tRNA-synth_II"/>
</dbReference>
<feature type="binding site" evidence="12">
    <location>
        <position position="127"/>
    </location>
    <ligand>
        <name>L-histidine</name>
        <dbReference type="ChEBI" id="CHEBI:57595"/>
    </ligand>
</feature>
<evidence type="ECO:0000256" key="6">
    <source>
        <dbReference type="ARBA" id="ARBA00022741"/>
    </source>
</evidence>
<dbReference type="Pfam" id="PF03129">
    <property type="entry name" value="HGTP_anticodon"/>
    <property type="match status" value="1"/>
</dbReference>
<dbReference type="GO" id="GO:0005737">
    <property type="term" value="C:cytoplasm"/>
    <property type="evidence" value="ECO:0007669"/>
    <property type="project" value="UniProtKB-SubCell"/>
</dbReference>
<keyword evidence="5 11" id="KW-0436">Ligase</keyword>
<organism evidence="14 15">
    <name type="scientific">Legionella israelensis</name>
    <dbReference type="NCBI Taxonomy" id="454"/>
    <lineage>
        <taxon>Bacteria</taxon>
        <taxon>Pseudomonadati</taxon>
        <taxon>Pseudomonadota</taxon>
        <taxon>Gammaproteobacteria</taxon>
        <taxon>Legionellales</taxon>
        <taxon>Legionellaceae</taxon>
        <taxon>Legionella</taxon>
    </lineage>
</organism>
<dbReference type="GO" id="GO:0006427">
    <property type="term" value="P:histidyl-tRNA aminoacylation"/>
    <property type="evidence" value="ECO:0007669"/>
    <property type="project" value="UniProtKB-UniRule"/>
</dbReference>
<sequence length="430" mass="48823">MVDKIQAIRGMNDVLPDKTFIWRYVEETFVNCLKQYGYKEIRFPVVESTQLFKRTIGEVTDIVEKEMYTFTDLNGDSLTLRPEGTAGCVRACLEHGLLYNQQQKLWYIGPMFRHEKPQKGRYRQFMQFGVEAFGMSGITIELELIAISLRLWKLLGIDQSVSLQINTLGELSERQAYKEILVRYFRENINSLDEDSKRRLDKNPLRILDSKNPDMQGLIRNAPKLIDALGKDSRAHFEKLCHGLESLGISYIVNPVLVRGLDYYGHTVFEWVTDKLGSQATICAGGRYDALVEHLGGPPTPAVGFALGEERLLLLMETLTIQPKDTKGLSIYIISEGDEGLRQALTIAESIRDKNPHYEVITNTTGGSFKSQFKKADKSGARLAFILGPDEVNQKKMSIKDLRMDSEQIMVNQADINQYLKNNYDSVGSE</sequence>
<dbReference type="InterPro" id="IPR041715">
    <property type="entry name" value="HisRS-like_core"/>
</dbReference>
<evidence type="ECO:0000256" key="10">
    <source>
        <dbReference type="ARBA" id="ARBA00047639"/>
    </source>
</evidence>
<dbReference type="Gene3D" id="3.40.50.800">
    <property type="entry name" value="Anticodon-binding domain"/>
    <property type="match status" value="1"/>
</dbReference>
<comment type="subcellular location">
    <subcellularLocation>
        <location evidence="1 11">Cytoplasm</location>
    </subcellularLocation>
</comment>
<dbReference type="Pfam" id="PF13393">
    <property type="entry name" value="tRNA-synt_His"/>
    <property type="match status" value="1"/>
</dbReference>
<dbReference type="InterPro" id="IPR004154">
    <property type="entry name" value="Anticodon-bd"/>
</dbReference>
<feature type="binding site" evidence="12">
    <location>
        <begin position="263"/>
        <end position="264"/>
    </location>
    <ligand>
        <name>L-histidine</name>
        <dbReference type="ChEBI" id="CHEBI:57595"/>
    </ligand>
</feature>
<evidence type="ECO:0000256" key="1">
    <source>
        <dbReference type="ARBA" id="ARBA00004496"/>
    </source>
</evidence>
<dbReference type="GO" id="GO:0004821">
    <property type="term" value="F:histidine-tRNA ligase activity"/>
    <property type="evidence" value="ECO:0007669"/>
    <property type="project" value="UniProtKB-UniRule"/>
</dbReference>
<keyword evidence="4 11" id="KW-0963">Cytoplasm</keyword>
<dbReference type="GO" id="GO:0005524">
    <property type="term" value="F:ATP binding"/>
    <property type="evidence" value="ECO:0007669"/>
    <property type="project" value="UniProtKB-UniRule"/>
</dbReference>
<dbReference type="SUPFAM" id="SSF52954">
    <property type="entry name" value="Class II aaRS ABD-related"/>
    <property type="match status" value="1"/>
</dbReference>
<feature type="domain" description="Aminoacyl-transfer RNA synthetases class-II family profile" evidence="13">
    <location>
        <begin position="1"/>
        <end position="316"/>
    </location>
</feature>
<dbReference type="CDD" id="cd00773">
    <property type="entry name" value="HisRS-like_core"/>
    <property type="match status" value="1"/>
</dbReference>
<gene>
    <name evidence="11 14" type="primary">hisS</name>
    <name evidence="14" type="ORF">E3983_08390</name>
</gene>
<evidence type="ECO:0000256" key="11">
    <source>
        <dbReference type="HAMAP-Rule" id="MF_00127"/>
    </source>
</evidence>
<feature type="binding site" evidence="12">
    <location>
        <position position="259"/>
    </location>
    <ligand>
        <name>L-histidine</name>
        <dbReference type="ChEBI" id="CHEBI:57595"/>
    </ligand>
</feature>
<evidence type="ECO:0000256" key="9">
    <source>
        <dbReference type="ARBA" id="ARBA00023146"/>
    </source>
</evidence>
<evidence type="ECO:0000256" key="3">
    <source>
        <dbReference type="ARBA" id="ARBA00011738"/>
    </source>
</evidence>
<protein>
    <recommendedName>
        <fullName evidence="11">Histidine--tRNA ligase</fullName>
        <ecNumber evidence="11">6.1.1.21</ecNumber>
    </recommendedName>
    <alternativeName>
        <fullName evidence="11">Histidyl-tRNA synthetase</fullName>
        <shortName evidence="11">HisRS</shortName>
    </alternativeName>
</protein>
<reference evidence="14 15" key="1">
    <citation type="submission" date="2019-03" db="EMBL/GenBank/DDBJ databases">
        <title>Diverse conjugative elements silence natural transformation in Legionella species.</title>
        <authorList>
            <person name="Durieux I."/>
            <person name="Ginevra C."/>
            <person name="Attaiech L."/>
            <person name="Picq K."/>
            <person name="Juan P.A."/>
            <person name="Jarraud S."/>
            <person name="Charpentier X."/>
        </authorList>
    </citation>
    <scope>NUCLEOTIDE SEQUENCE [LARGE SCALE GENOMIC DNA]</scope>
    <source>
        <strain evidence="14 15">HL-0427-4011</strain>
    </source>
</reference>
<proteinExistence type="inferred from homology"/>
<dbReference type="Proteomes" id="UP000295517">
    <property type="component" value="Chromosome"/>
</dbReference>
<evidence type="ECO:0000256" key="7">
    <source>
        <dbReference type="ARBA" id="ARBA00022840"/>
    </source>
</evidence>
<evidence type="ECO:0000256" key="12">
    <source>
        <dbReference type="PIRSR" id="PIRSR001549-1"/>
    </source>
</evidence>
<evidence type="ECO:0000256" key="2">
    <source>
        <dbReference type="ARBA" id="ARBA00008226"/>
    </source>
</evidence>
<keyword evidence="9 11" id="KW-0030">Aminoacyl-tRNA synthetase</keyword>
<dbReference type="InterPro" id="IPR036621">
    <property type="entry name" value="Anticodon-bd_dom_sf"/>
</dbReference>
<dbReference type="EC" id="6.1.1.21" evidence="11"/>
<dbReference type="PIRSF" id="PIRSF001549">
    <property type="entry name" value="His-tRNA_synth"/>
    <property type="match status" value="1"/>
</dbReference>
<dbReference type="PANTHER" id="PTHR43707">
    <property type="entry name" value="HISTIDYL-TRNA SYNTHETASE"/>
    <property type="match status" value="1"/>
</dbReference>
<evidence type="ECO:0000313" key="15">
    <source>
        <dbReference type="Proteomes" id="UP000295517"/>
    </source>
</evidence>
<keyword evidence="7 11" id="KW-0067">ATP-binding</keyword>
<evidence type="ECO:0000256" key="8">
    <source>
        <dbReference type="ARBA" id="ARBA00022917"/>
    </source>
</evidence>
<dbReference type="Gene3D" id="3.30.930.10">
    <property type="entry name" value="Bira Bifunctional Protein, Domain 2"/>
    <property type="match status" value="1"/>
</dbReference>
<dbReference type="PROSITE" id="PS50862">
    <property type="entry name" value="AA_TRNA_LIGASE_II"/>
    <property type="match status" value="1"/>
</dbReference>
<feature type="binding site" evidence="12">
    <location>
        <position position="131"/>
    </location>
    <ligand>
        <name>L-histidine</name>
        <dbReference type="ChEBI" id="CHEBI:57595"/>
    </ligand>
</feature>
<dbReference type="FunFam" id="3.30.930.10:FF:000005">
    <property type="entry name" value="Histidine--tRNA ligase"/>
    <property type="match status" value="1"/>
</dbReference>
<dbReference type="EMBL" id="CP038254">
    <property type="protein sequence ID" value="QBR84379.1"/>
    <property type="molecule type" value="Genomic_DNA"/>
</dbReference>
<dbReference type="PANTHER" id="PTHR43707:SF1">
    <property type="entry name" value="HISTIDINE--TRNA LIGASE, MITOCHONDRIAL-RELATED"/>
    <property type="match status" value="1"/>
</dbReference>
<evidence type="ECO:0000256" key="4">
    <source>
        <dbReference type="ARBA" id="ARBA00022490"/>
    </source>
</evidence>
<keyword evidence="6 11" id="KW-0547">Nucleotide-binding</keyword>
<comment type="catalytic activity">
    <reaction evidence="10 11">
        <text>tRNA(His) + L-histidine + ATP = L-histidyl-tRNA(His) + AMP + diphosphate + H(+)</text>
        <dbReference type="Rhea" id="RHEA:17313"/>
        <dbReference type="Rhea" id="RHEA-COMP:9665"/>
        <dbReference type="Rhea" id="RHEA-COMP:9689"/>
        <dbReference type="ChEBI" id="CHEBI:15378"/>
        <dbReference type="ChEBI" id="CHEBI:30616"/>
        <dbReference type="ChEBI" id="CHEBI:33019"/>
        <dbReference type="ChEBI" id="CHEBI:57595"/>
        <dbReference type="ChEBI" id="CHEBI:78442"/>
        <dbReference type="ChEBI" id="CHEBI:78527"/>
        <dbReference type="ChEBI" id="CHEBI:456215"/>
        <dbReference type="EC" id="6.1.1.21"/>
    </reaction>
</comment>
<accession>A0AAX1EH68</accession>
<dbReference type="NCBIfam" id="TIGR00442">
    <property type="entry name" value="hisS"/>
    <property type="match status" value="1"/>
</dbReference>
<keyword evidence="8 11" id="KW-0648">Protein biosynthesis</keyword>
<dbReference type="InterPro" id="IPR015807">
    <property type="entry name" value="His-tRNA-ligase"/>
</dbReference>
<name>A0AAX1EH68_9GAMM</name>
<dbReference type="HAMAP" id="MF_00127">
    <property type="entry name" value="His_tRNA_synth"/>
    <property type="match status" value="1"/>
</dbReference>
<dbReference type="AlphaFoldDB" id="A0AAX1EH68"/>
<feature type="binding site" evidence="12">
    <location>
        <position position="113"/>
    </location>
    <ligand>
        <name>L-histidine</name>
        <dbReference type="ChEBI" id="CHEBI:57595"/>
    </ligand>
</feature>